<dbReference type="Pfam" id="PF01704">
    <property type="entry name" value="UDPGP"/>
    <property type="match status" value="1"/>
</dbReference>
<reference evidence="4 5" key="1">
    <citation type="submission" date="2019-12" db="EMBL/GenBank/DDBJ databases">
        <authorList>
            <person name="Huq M.A."/>
        </authorList>
    </citation>
    <scope>NUCLEOTIDE SEQUENCE [LARGE SCALE GENOMIC DNA]</scope>
    <source>
        <strain evidence="4 5">MAH-34</strain>
    </source>
</reference>
<proteinExistence type="inferred from homology"/>
<sequence>MDSRYDELYKRAKAYGQEHVLKFYPSLSKTSKSKLLDQMEQLDFAELHELFHHMRQPLLGSYDISPMEAYDSEDYSAEERRQFAHTGWDQLRQGKVAALVVAGGQGSRLGHEGPKGTYNIGLQSGKSLFQLQAERLYNLSRRAGRTIPWYIMTSPENHQETVRYFQASEYFGYAPDDIFFFQQNVLPALDSLGRVLLSAKDEIGLTPSGNGDVFASMKQSGALDDLKRRRVEWLFYYNVDNALIRVADPLFVGVAAHHNHPIATKVVEKAYPEEKVGILCLKGGRPAVVEYIDVPKELMYETDSSGQLTYGLGNLSIHLFRTDFIERYADTHIPYHAANKTVKYIDDQGHTVQPASPNAFKFEKFIFDFFPLTERMTVLKVRRDEEFAPVKNKECKDSPATARRLVQDLYKRWLLEAGAAPSLLESRDIEISPLISYAGEGLTPEVLKVLLDTQFN</sequence>
<organism evidence="4 5">
    <name type="scientific">Paenibacillus anseongense</name>
    <dbReference type="NCBI Taxonomy" id="2682845"/>
    <lineage>
        <taxon>Bacteria</taxon>
        <taxon>Bacillati</taxon>
        <taxon>Bacillota</taxon>
        <taxon>Bacilli</taxon>
        <taxon>Bacillales</taxon>
        <taxon>Paenibacillaceae</taxon>
        <taxon>Paenibacillus</taxon>
    </lineage>
</organism>
<name>A0ABW9UJY6_9BACL</name>
<dbReference type="InterPro" id="IPR039741">
    <property type="entry name" value="UDP-sugar_pyrophosphorylase"/>
</dbReference>
<dbReference type="PANTHER" id="PTHR11952">
    <property type="entry name" value="UDP- GLUCOSE PYROPHOSPHORYLASE"/>
    <property type="match status" value="1"/>
</dbReference>
<evidence type="ECO:0000313" key="4">
    <source>
        <dbReference type="EMBL" id="MVQ39306.1"/>
    </source>
</evidence>
<evidence type="ECO:0000313" key="5">
    <source>
        <dbReference type="Proteomes" id="UP000467637"/>
    </source>
</evidence>
<gene>
    <name evidence="4" type="ORF">GON05_32405</name>
</gene>
<protein>
    <submittedName>
        <fullName evidence="4">UDPGP type 1 family protein</fullName>
    </submittedName>
</protein>
<accession>A0ABW9UJY6</accession>
<dbReference type="PANTHER" id="PTHR11952:SF2">
    <property type="entry name" value="LD24639P"/>
    <property type="match status" value="1"/>
</dbReference>
<keyword evidence="2" id="KW-0808">Transferase</keyword>
<dbReference type="InterPro" id="IPR002618">
    <property type="entry name" value="UDPGP_fam"/>
</dbReference>
<dbReference type="SUPFAM" id="SSF53448">
    <property type="entry name" value="Nucleotide-diphospho-sugar transferases"/>
    <property type="match status" value="1"/>
</dbReference>
<dbReference type="RefSeq" id="WP_181646309.1">
    <property type="nucleotide sequence ID" value="NZ_WSEM01000034.1"/>
</dbReference>
<keyword evidence="3" id="KW-0548">Nucleotidyltransferase</keyword>
<dbReference type="EMBL" id="WSEM01000034">
    <property type="protein sequence ID" value="MVQ39306.1"/>
    <property type="molecule type" value="Genomic_DNA"/>
</dbReference>
<evidence type="ECO:0000256" key="2">
    <source>
        <dbReference type="ARBA" id="ARBA00022679"/>
    </source>
</evidence>
<dbReference type="CDD" id="cd04193">
    <property type="entry name" value="UDPGlcNAc_PPase"/>
    <property type="match status" value="1"/>
</dbReference>
<dbReference type="Gene3D" id="3.90.550.10">
    <property type="entry name" value="Spore Coat Polysaccharide Biosynthesis Protein SpsA, Chain A"/>
    <property type="match status" value="1"/>
</dbReference>
<comment type="caution">
    <text evidence="4">The sequence shown here is derived from an EMBL/GenBank/DDBJ whole genome shotgun (WGS) entry which is preliminary data.</text>
</comment>
<evidence type="ECO:0000256" key="3">
    <source>
        <dbReference type="ARBA" id="ARBA00022695"/>
    </source>
</evidence>
<dbReference type="InterPro" id="IPR029044">
    <property type="entry name" value="Nucleotide-diphossugar_trans"/>
</dbReference>
<evidence type="ECO:0000256" key="1">
    <source>
        <dbReference type="ARBA" id="ARBA00010401"/>
    </source>
</evidence>
<dbReference type="Proteomes" id="UP000467637">
    <property type="component" value="Unassembled WGS sequence"/>
</dbReference>
<comment type="similarity">
    <text evidence="1">Belongs to the UDPGP type 1 family.</text>
</comment>
<keyword evidence="5" id="KW-1185">Reference proteome</keyword>